<dbReference type="InterPro" id="IPR003661">
    <property type="entry name" value="HisK_dim/P_dom"/>
</dbReference>
<dbReference type="GO" id="GO:0005737">
    <property type="term" value="C:cytoplasm"/>
    <property type="evidence" value="ECO:0007669"/>
    <property type="project" value="InterPro"/>
</dbReference>
<evidence type="ECO:0000259" key="13">
    <source>
        <dbReference type="PROSITE" id="PS50113"/>
    </source>
</evidence>
<dbReference type="Pfam" id="PF13426">
    <property type="entry name" value="PAS_9"/>
    <property type="match status" value="1"/>
</dbReference>
<dbReference type="GO" id="GO:0008757">
    <property type="term" value="F:S-adenosylmethionine-dependent methyltransferase activity"/>
    <property type="evidence" value="ECO:0007669"/>
    <property type="project" value="InterPro"/>
</dbReference>
<dbReference type="GO" id="GO:0000156">
    <property type="term" value="F:phosphorelay response regulator activity"/>
    <property type="evidence" value="ECO:0007669"/>
    <property type="project" value="InterPro"/>
</dbReference>
<gene>
    <name evidence="16" type="ORF">DN820_20855</name>
</gene>
<feature type="domain" description="PAC" evidence="13">
    <location>
        <begin position="812"/>
        <end position="862"/>
    </location>
</feature>
<protein>
    <recommendedName>
        <fullName evidence="2">histidine kinase</fullName>
        <ecNumber evidence="2">2.7.13.3</ecNumber>
    </recommendedName>
</protein>
<feature type="domain" description="Histidine kinase" evidence="10">
    <location>
        <begin position="1006"/>
        <end position="1227"/>
    </location>
</feature>
<feature type="domain" description="CheB-type methylesterase" evidence="14">
    <location>
        <begin position="28"/>
        <end position="205"/>
    </location>
</feature>
<dbReference type="Pfam" id="PF13596">
    <property type="entry name" value="PAS_10"/>
    <property type="match status" value="1"/>
</dbReference>
<dbReference type="Gene3D" id="3.40.50.150">
    <property type="entry name" value="Vaccinia Virus protein VP39"/>
    <property type="match status" value="1"/>
</dbReference>
<feature type="active site" evidence="7">
    <location>
        <position position="61"/>
    </location>
</feature>
<evidence type="ECO:0000259" key="12">
    <source>
        <dbReference type="PROSITE" id="PS50112"/>
    </source>
</evidence>
<evidence type="ECO:0000259" key="11">
    <source>
        <dbReference type="PROSITE" id="PS50110"/>
    </source>
</evidence>
<dbReference type="GO" id="GO:0008984">
    <property type="term" value="F:protein-glutamate methylesterase activity"/>
    <property type="evidence" value="ECO:0007669"/>
    <property type="project" value="InterPro"/>
</dbReference>
<dbReference type="Pfam" id="PF02518">
    <property type="entry name" value="HATPase_c"/>
    <property type="match status" value="1"/>
</dbReference>
<dbReference type="CDD" id="cd16434">
    <property type="entry name" value="CheB-CheR_fusion"/>
    <property type="match status" value="1"/>
</dbReference>
<dbReference type="Gene3D" id="3.30.450.20">
    <property type="entry name" value="PAS domain"/>
    <property type="match status" value="2"/>
</dbReference>
<dbReference type="InterPro" id="IPR022641">
    <property type="entry name" value="CheR_N"/>
</dbReference>
<dbReference type="SUPFAM" id="SSF53335">
    <property type="entry name" value="S-adenosyl-L-methionine-dependent methyltransferases"/>
    <property type="match status" value="1"/>
</dbReference>
<dbReference type="Pfam" id="PF00072">
    <property type="entry name" value="Response_reg"/>
    <property type="match status" value="1"/>
</dbReference>
<dbReference type="SUPFAM" id="SSF55785">
    <property type="entry name" value="PYP-like sensor domain (PAS domain)"/>
    <property type="match status" value="2"/>
</dbReference>
<keyword evidence="4 8" id="KW-0597">Phosphoprotein</keyword>
<dbReference type="FunFam" id="3.30.565.10:FF:000006">
    <property type="entry name" value="Sensor histidine kinase WalK"/>
    <property type="match status" value="1"/>
</dbReference>
<proteinExistence type="predicted"/>
<dbReference type="PROSITE" id="PS50110">
    <property type="entry name" value="RESPONSE_REGULATORY"/>
    <property type="match status" value="1"/>
</dbReference>
<dbReference type="PROSITE" id="PS50122">
    <property type="entry name" value="CHEB"/>
    <property type="match status" value="1"/>
</dbReference>
<dbReference type="InterPro" id="IPR000780">
    <property type="entry name" value="CheR_MeTrfase"/>
</dbReference>
<dbReference type="Gene3D" id="1.10.287.130">
    <property type="match status" value="1"/>
</dbReference>
<dbReference type="EMBL" id="QLAG01000042">
    <property type="protein sequence ID" value="TLX61532.1"/>
    <property type="molecule type" value="Genomic_DNA"/>
</dbReference>
<dbReference type="InterPro" id="IPR005467">
    <property type="entry name" value="His_kinase_dom"/>
</dbReference>
<evidence type="ECO:0000256" key="2">
    <source>
        <dbReference type="ARBA" id="ARBA00012438"/>
    </source>
</evidence>
<dbReference type="Pfam" id="PF01739">
    <property type="entry name" value="CheR"/>
    <property type="match status" value="1"/>
</dbReference>
<evidence type="ECO:0000313" key="17">
    <source>
        <dbReference type="Proteomes" id="UP000306753"/>
    </source>
</evidence>
<dbReference type="InterPro" id="IPR035909">
    <property type="entry name" value="CheB_C"/>
</dbReference>
<feature type="domain" description="CheR-type methyltransferase" evidence="15">
    <location>
        <begin position="242"/>
        <end position="480"/>
    </location>
</feature>
<dbReference type="InterPro" id="IPR001789">
    <property type="entry name" value="Sig_transdc_resp-reg_receiver"/>
</dbReference>
<dbReference type="PANTHER" id="PTHR24422:SF27">
    <property type="entry name" value="PROTEIN-GLUTAMATE O-METHYLTRANSFERASE"/>
    <property type="match status" value="1"/>
</dbReference>
<dbReference type="Gene3D" id="3.40.50.180">
    <property type="entry name" value="Methylesterase CheB, C-terminal domain"/>
    <property type="match status" value="1"/>
</dbReference>
<reference evidence="16 17" key="1">
    <citation type="journal article" date="2017" name="Eur. J. Clin. Microbiol. Infect. Dis.">
        <title>Uncommonly isolated clinical Pseudomonas: identification and phylogenetic assignation.</title>
        <authorList>
            <person name="Mulet M."/>
            <person name="Gomila M."/>
            <person name="Ramirez A."/>
            <person name="Cardew S."/>
            <person name="Moore E.R."/>
            <person name="Lalucat J."/>
            <person name="Garcia-Valdes E."/>
        </authorList>
    </citation>
    <scope>NUCLEOTIDE SEQUENCE [LARGE SCALE GENOMIC DNA]</scope>
    <source>
        <strain evidence="16 17">SD129</strain>
    </source>
</reference>
<dbReference type="InterPro" id="IPR000700">
    <property type="entry name" value="PAS-assoc_C"/>
</dbReference>
<feature type="coiled-coil region" evidence="9">
    <location>
        <begin position="662"/>
        <end position="749"/>
    </location>
</feature>
<dbReference type="Gene3D" id="3.40.50.2300">
    <property type="match status" value="1"/>
</dbReference>
<dbReference type="InterPro" id="IPR000673">
    <property type="entry name" value="Sig_transdc_resp-reg_Me-estase"/>
</dbReference>
<evidence type="ECO:0000256" key="1">
    <source>
        <dbReference type="ARBA" id="ARBA00000085"/>
    </source>
</evidence>
<dbReference type="InterPro" id="IPR003594">
    <property type="entry name" value="HATPase_dom"/>
</dbReference>
<dbReference type="SMART" id="SM00138">
    <property type="entry name" value="MeTrc"/>
    <property type="match status" value="1"/>
</dbReference>
<dbReference type="NCBIfam" id="TIGR00229">
    <property type="entry name" value="sensory_box"/>
    <property type="match status" value="2"/>
</dbReference>
<dbReference type="SMART" id="SM00091">
    <property type="entry name" value="PAS"/>
    <property type="match status" value="2"/>
</dbReference>
<evidence type="ECO:0000256" key="8">
    <source>
        <dbReference type="PROSITE-ProRule" id="PRU00169"/>
    </source>
</evidence>
<feature type="modified residue" description="4-aspartylphosphate" evidence="8">
    <location>
        <position position="1298"/>
    </location>
</feature>
<feature type="domain" description="PAS" evidence="12">
    <location>
        <begin position="863"/>
        <end position="936"/>
    </location>
</feature>
<dbReference type="SMART" id="SM00387">
    <property type="entry name" value="HATPase_c"/>
    <property type="match status" value="1"/>
</dbReference>
<dbReference type="Pfam" id="PF00512">
    <property type="entry name" value="HisKA"/>
    <property type="match status" value="1"/>
</dbReference>
<dbReference type="GO" id="GO:0000155">
    <property type="term" value="F:phosphorelay sensor kinase activity"/>
    <property type="evidence" value="ECO:0007669"/>
    <property type="project" value="InterPro"/>
</dbReference>
<dbReference type="SMART" id="SM00388">
    <property type="entry name" value="HisKA"/>
    <property type="match status" value="1"/>
</dbReference>
<dbReference type="InterPro" id="IPR022642">
    <property type="entry name" value="CheR_C"/>
</dbReference>
<name>A0A5R9Q9P6_9GAMM</name>
<evidence type="ECO:0000256" key="3">
    <source>
        <dbReference type="ARBA" id="ARBA00022500"/>
    </source>
</evidence>
<evidence type="ECO:0000259" key="15">
    <source>
        <dbReference type="PROSITE" id="PS50123"/>
    </source>
</evidence>
<keyword evidence="7" id="KW-0378">Hydrolase</keyword>
<evidence type="ECO:0000259" key="10">
    <source>
        <dbReference type="PROSITE" id="PS50109"/>
    </source>
</evidence>
<dbReference type="RefSeq" id="WP_138412822.1">
    <property type="nucleotide sequence ID" value="NZ_QLAG01000042.1"/>
</dbReference>
<comment type="catalytic activity">
    <reaction evidence="1">
        <text>ATP + protein L-histidine = ADP + protein N-phospho-L-histidine.</text>
        <dbReference type="EC" id="2.7.13.3"/>
    </reaction>
</comment>
<evidence type="ECO:0000256" key="9">
    <source>
        <dbReference type="SAM" id="Coils"/>
    </source>
</evidence>
<feature type="active site" evidence="7">
    <location>
        <position position="34"/>
    </location>
</feature>
<dbReference type="Gene3D" id="3.30.565.10">
    <property type="entry name" value="Histidine kinase-like ATPase, C-terminal domain"/>
    <property type="match status" value="1"/>
</dbReference>
<feature type="domain" description="Response regulatory" evidence="11">
    <location>
        <begin position="1249"/>
        <end position="1364"/>
    </location>
</feature>
<dbReference type="InterPro" id="IPR029063">
    <property type="entry name" value="SAM-dependent_MTases_sf"/>
</dbReference>
<evidence type="ECO:0000256" key="4">
    <source>
        <dbReference type="ARBA" id="ARBA00022553"/>
    </source>
</evidence>
<keyword evidence="6" id="KW-0418">Kinase</keyword>
<dbReference type="GO" id="GO:0006935">
    <property type="term" value="P:chemotaxis"/>
    <property type="evidence" value="ECO:0007669"/>
    <property type="project" value="UniProtKB-UniRule"/>
</dbReference>
<dbReference type="Pfam" id="PF01339">
    <property type="entry name" value="CheB_methylest"/>
    <property type="match status" value="1"/>
</dbReference>
<dbReference type="SUPFAM" id="SSF52172">
    <property type="entry name" value="CheY-like"/>
    <property type="match status" value="1"/>
</dbReference>
<evidence type="ECO:0000313" key="16">
    <source>
        <dbReference type="EMBL" id="TLX61532.1"/>
    </source>
</evidence>
<dbReference type="PROSITE" id="PS50113">
    <property type="entry name" value="PAC"/>
    <property type="match status" value="1"/>
</dbReference>
<organism evidence="16 17">
    <name type="scientific">Stutzerimonas nosocomialis</name>
    <dbReference type="NCBI Taxonomy" id="1056496"/>
    <lineage>
        <taxon>Bacteria</taxon>
        <taxon>Pseudomonadati</taxon>
        <taxon>Pseudomonadota</taxon>
        <taxon>Gammaproteobacteria</taxon>
        <taxon>Pseudomonadales</taxon>
        <taxon>Pseudomonadaceae</taxon>
        <taxon>Stutzerimonas</taxon>
    </lineage>
</organism>
<evidence type="ECO:0000256" key="5">
    <source>
        <dbReference type="ARBA" id="ARBA00022679"/>
    </source>
</evidence>
<dbReference type="InterPro" id="IPR000014">
    <property type="entry name" value="PAS"/>
</dbReference>
<evidence type="ECO:0000256" key="6">
    <source>
        <dbReference type="ARBA" id="ARBA00022777"/>
    </source>
</evidence>
<dbReference type="SUPFAM" id="SSF47384">
    <property type="entry name" value="Homodimeric domain of signal transducing histidine kinase"/>
    <property type="match status" value="1"/>
</dbReference>
<dbReference type="InterPro" id="IPR036097">
    <property type="entry name" value="HisK_dim/P_sf"/>
</dbReference>
<comment type="caution">
    <text evidence="16">The sequence shown here is derived from an EMBL/GenBank/DDBJ whole genome shotgun (WGS) entry which is preliminary data.</text>
</comment>
<dbReference type="Pfam" id="PF03705">
    <property type="entry name" value="CheR_N"/>
    <property type="match status" value="1"/>
</dbReference>
<dbReference type="CDD" id="cd17580">
    <property type="entry name" value="REC_2_DhkD-like"/>
    <property type="match status" value="1"/>
</dbReference>
<dbReference type="SUPFAM" id="SSF52738">
    <property type="entry name" value="Methylesterase CheB, C-terminal domain"/>
    <property type="match status" value="1"/>
</dbReference>
<dbReference type="EC" id="2.7.13.3" evidence="2"/>
<dbReference type="SUPFAM" id="SSF47757">
    <property type="entry name" value="Chemotaxis receptor methyltransferase CheR, N-terminal domain"/>
    <property type="match status" value="1"/>
</dbReference>
<keyword evidence="9" id="KW-0175">Coiled coil</keyword>
<dbReference type="CDD" id="cd00082">
    <property type="entry name" value="HisKA"/>
    <property type="match status" value="1"/>
</dbReference>
<dbReference type="PANTHER" id="PTHR24422">
    <property type="entry name" value="CHEMOTAXIS PROTEIN METHYLTRANSFERASE"/>
    <property type="match status" value="1"/>
</dbReference>
<dbReference type="SMART" id="SM00448">
    <property type="entry name" value="REC"/>
    <property type="match status" value="1"/>
</dbReference>
<keyword evidence="5" id="KW-0808">Transferase</keyword>
<accession>A0A5R9Q9P6</accession>
<dbReference type="InterPro" id="IPR050903">
    <property type="entry name" value="Bact_Chemotaxis_MeTrfase"/>
</dbReference>
<dbReference type="InterPro" id="IPR011006">
    <property type="entry name" value="CheY-like_superfamily"/>
</dbReference>
<keyword evidence="17" id="KW-1185">Reference proteome</keyword>
<evidence type="ECO:0000256" key="7">
    <source>
        <dbReference type="PROSITE-ProRule" id="PRU00050"/>
    </source>
</evidence>
<dbReference type="SUPFAM" id="SSF55874">
    <property type="entry name" value="ATPase domain of HSP90 chaperone/DNA topoisomerase II/histidine kinase"/>
    <property type="match status" value="1"/>
</dbReference>
<dbReference type="PROSITE" id="PS50123">
    <property type="entry name" value="CHER"/>
    <property type="match status" value="1"/>
</dbReference>
<dbReference type="InterPro" id="IPR035965">
    <property type="entry name" value="PAS-like_dom_sf"/>
</dbReference>
<evidence type="ECO:0000259" key="14">
    <source>
        <dbReference type="PROSITE" id="PS50122"/>
    </source>
</evidence>
<dbReference type="PRINTS" id="PR00996">
    <property type="entry name" value="CHERMTFRASE"/>
</dbReference>
<dbReference type="CDD" id="cd00130">
    <property type="entry name" value="PAS"/>
    <property type="match status" value="2"/>
</dbReference>
<dbReference type="InterPro" id="IPR036890">
    <property type="entry name" value="HATPase_C_sf"/>
</dbReference>
<dbReference type="Proteomes" id="UP000306753">
    <property type="component" value="Unassembled WGS sequence"/>
</dbReference>
<dbReference type="PROSITE" id="PS50109">
    <property type="entry name" value="HIS_KIN"/>
    <property type="match status" value="1"/>
</dbReference>
<sequence length="1369" mass="151447">MKEHAQQKVASAPGDPQAVARSTLNFPVVGIGASAGGLQAVARFLAQVPADSGMAFVVVIHLSPDHESHAASVLQRATPMPVSQVVGPTRLEAGRVYVIPPGKDLVLSDNHLCLSDLPPGAGQRAQIDTFFRTLADAHRNRAFGIVLSGAGSDGSVGLARIKEQGGVTLAQQPQDAEYASMPRCAIDTGKVDLVLPVEDMPQKLLDLWTNAHAIQLPLSADEPVDAKPGPGRDDDETDLQALHRIISELKQRTGHDFRPYKRATVLRRIGRRMQVVARPNLHAYLDYLLQTPDEAPLLLSDLLIGVTDFFRDREAFEALERDIIPQLFADASCDTIRVWSAACSTGEEAYSLAMLLCEQAAVRSGRVRPRVFASDIDAAAIARARRGLYPEAIAADVTPGRLHQYFTQAGEYYQVRNEIREKVLFTQHNLLRDPPFSHQHLIVCRNLLIYLDWNIQRVVLQMFHFALLPGGFLFLGSAESADACPELFRVVDKKNRIYQAVAAPRAKRYSPASRLVDAAPSSAQDEASGYAEIQRWLVERFAPPSLIVSRDSRILRMSGDAGRYLRPVAGEPSRELLSAIHPSLRDGLRSALLKAFETDASVSQTLAVTLDEGPVELALLVRPFQQSGRTLAVILFQATAADDTTAARLGSEGKRTFDEDFVAQLERELRGTREQLQSSTEGAFLSSEELMASNEELQAINEELRSATEELEARREELQLLNEELQLANQDLRAEIEQSAKINDDLRNLIASSGVATLFIDRAMRLKWFTPRATDLFDLTVDDTGRPVLEVSHRLDYAQMRADIGQVFESLGQVEREVRSDDGRCFIARLLPYRTLEDRIDGAVLTFIDITARREAERKLHEEEQLMRLVADSTRDYAIITMDLQGTVTSWNRGAELTFGYSQDEMLGQSADVVFLREDREAGAAQQERDRALQDGRAEDERWHYRKGGERFYCSGIVTPLGLEEPRGFVKICRDLTIRKQQELAQETELERSQSLSQRKDQFFAMISHELKHPLNLVQLNAELLSRLPVISRSTMMSKSCQAILQAVRSQALIIDDLLELSRAHTGKLKLTLTPVDLDQVIGEIINGVHNELLESKLELDYEPCAEPFILEADHTRVEQIIWNLISNALKFTPRGGQIGLKLQREENMVRVDVTDTGCGIDPANLPYIFDVFDQAEGRPAARTKEGLGIGLALVKELTEAHGGWVEAASEGGGKGSRFSVWLPLLTQTAEQEPTRTDENRDGRLGGVRILLVDDSPDVLETLQMLLEIEGAWVLTANSGQQALELLPHGPFDLLISDIGMPGMDGHQLIEAVRKRLDDPPPGIALTGFASQEDIKRATSAGFARHLGKPVSFDALIDAAEAVVGGREG</sequence>
<keyword evidence="3 7" id="KW-0145">Chemotaxis</keyword>
<dbReference type="GO" id="GO:0005886">
    <property type="term" value="C:plasma membrane"/>
    <property type="evidence" value="ECO:0007669"/>
    <property type="project" value="UniProtKB-ARBA"/>
</dbReference>
<feature type="active site" evidence="7">
    <location>
        <position position="153"/>
    </location>
</feature>
<dbReference type="PROSITE" id="PS50112">
    <property type="entry name" value="PAS"/>
    <property type="match status" value="1"/>
</dbReference>